<dbReference type="Proteomes" id="UP000186607">
    <property type="component" value="Unassembled WGS sequence"/>
</dbReference>
<dbReference type="SUPFAM" id="SSF54292">
    <property type="entry name" value="2Fe-2S ferredoxin-like"/>
    <property type="match status" value="1"/>
</dbReference>
<dbReference type="AlphaFoldDB" id="A0A1U7P0A6"/>
<dbReference type="eggNOG" id="COG3383">
    <property type="taxonomic scope" value="Bacteria"/>
</dbReference>
<protein>
    <recommendedName>
        <fullName evidence="4">Sarcosine oxidase alpha subunit</fullName>
    </recommendedName>
</protein>
<evidence type="ECO:0000256" key="1">
    <source>
        <dbReference type="ARBA" id="ARBA00023002"/>
    </source>
</evidence>
<name>A0A1U7P0A6_9DEIO</name>
<dbReference type="OrthoDB" id="573392at2"/>
<dbReference type="InterPro" id="IPR042204">
    <property type="entry name" value="2Fe-2S-bd_N"/>
</dbReference>
<dbReference type="Pfam" id="PF13510">
    <property type="entry name" value="Fer2_4"/>
    <property type="match status" value="1"/>
</dbReference>
<gene>
    <name evidence="2" type="ORF">BOO71_0005371</name>
</gene>
<reference evidence="2 3" key="1">
    <citation type="submission" date="2017-01" db="EMBL/GenBank/DDBJ databases">
        <title>Genome Analysis of Deinococcus marmoris KOPRI26562.</title>
        <authorList>
            <person name="Kim J.H."/>
            <person name="Oh H.-M."/>
        </authorList>
    </citation>
    <scope>NUCLEOTIDE SEQUENCE [LARGE SCALE GENOMIC DNA]</scope>
    <source>
        <strain evidence="2 3">KOPRI26562</strain>
    </source>
</reference>
<organism evidence="2 3">
    <name type="scientific">Deinococcus marmoris</name>
    <dbReference type="NCBI Taxonomy" id="249408"/>
    <lineage>
        <taxon>Bacteria</taxon>
        <taxon>Thermotogati</taxon>
        <taxon>Deinococcota</taxon>
        <taxon>Deinococci</taxon>
        <taxon>Deinococcales</taxon>
        <taxon>Deinococcaceae</taxon>
        <taxon>Deinococcus</taxon>
    </lineage>
</organism>
<dbReference type="RefSeq" id="WP_075831646.1">
    <property type="nucleotide sequence ID" value="NZ_MSTI01000065.1"/>
</dbReference>
<evidence type="ECO:0000313" key="3">
    <source>
        <dbReference type="Proteomes" id="UP000186607"/>
    </source>
</evidence>
<accession>A0A1U7P0A6</accession>
<dbReference type="STRING" id="249408.BOO71_0005371"/>
<evidence type="ECO:0008006" key="4">
    <source>
        <dbReference type="Google" id="ProtNLM"/>
    </source>
</evidence>
<proteinExistence type="predicted"/>
<keyword evidence="1" id="KW-0560">Oxidoreductase</keyword>
<dbReference type="InterPro" id="IPR036010">
    <property type="entry name" value="2Fe-2S_ferredoxin-like_sf"/>
</dbReference>
<sequence length="89" mass="9244">MPERTLAVLTLEGVRVTVPAGTTVLAALQNAGLSPLRRSLSGEARGALCGMGSCSECRAVVDGLTVRTCLTPVHDGQSVQRLGIVNREV</sequence>
<dbReference type="InterPro" id="IPR001041">
    <property type="entry name" value="2Fe-2S_ferredoxin-type"/>
</dbReference>
<comment type="caution">
    <text evidence="2">The sequence shown here is derived from an EMBL/GenBank/DDBJ whole genome shotgun (WGS) entry which is preliminary data.</text>
</comment>
<evidence type="ECO:0000313" key="2">
    <source>
        <dbReference type="EMBL" id="OLV18590.1"/>
    </source>
</evidence>
<keyword evidence="3" id="KW-1185">Reference proteome</keyword>
<dbReference type="CDD" id="cd00207">
    <property type="entry name" value="fer2"/>
    <property type="match status" value="1"/>
</dbReference>
<dbReference type="EMBL" id="MSTI01000065">
    <property type="protein sequence ID" value="OLV18590.1"/>
    <property type="molecule type" value="Genomic_DNA"/>
</dbReference>
<dbReference type="GO" id="GO:0051536">
    <property type="term" value="F:iron-sulfur cluster binding"/>
    <property type="evidence" value="ECO:0007669"/>
    <property type="project" value="InterPro"/>
</dbReference>
<dbReference type="Gene3D" id="3.10.20.440">
    <property type="entry name" value="2Fe-2S iron-sulphur cluster binding domain, sarcosine oxidase, alpha subunit, N-terminal domain"/>
    <property type="match status" value="1"/>
</dbReference>
<dbReference type="GO" id="GO:0016491">
    <property type="term" value="F:oxidoreductase activity"/>
    <property type="evidence" value="ECO:0007669"/>
    <property type="project" value="UniProtKB-KW"/>
</dbReference>